<evidence type="ECO:0000256" key="12">
    <source>
        <dbReference type="ARBA" id="ARBA00023008"/>
    </source>
</evidence>
<dbReference type="FunFam" id="3.40.50.1000:FF:000144">
    <property type="entry name" value="copper-transporting ATPase 1 isoform X2"/>
    <property type="match status" value="1"/>
</dbReference>
<evidence type="ECO:0000256" key="9">
    <source>
        <dbReference type="ARBA" id="ARBA00022840"/>
    </source>
</evidence>
<feature type="transmembrane region" description="Helical" evidence="16">
    <location>
        <begin position="722"/>
        <end position="743"/>
    </location>
</feature>
<keyword evidence="9" id="KW-0067">ATP-binding</keyword>
<evidence type="ECO:0000256" key="15">
    <source>
        <dbReference type="ARBA" id="ARBA00049289"/>
    </source>
</evidence>
<dbReference type="FunFam" id="2.70.150.10:FF:000016">
    <property type="entry name" value="Calcium-transporting P-type ATPase putative"/>
    <property type="match status" value="1"/>
</dbReference>
<dbReference type="Pfam" id="PF00122">
    <property type="entry name" value="E1-E2_ATPase"/>
    <property type="match status" value="1"/>
</dbReference>
<dbReference type="SUPFAM" id="SSF81653">
    <property type="entry name" value="Calcium ATPase, transduction domain A"/>
    <property type="match status" value="1"/>
</dbReference>
<evidence type="ECO:0000256" key="8">
    <source>
        <dbReference type="ARBA" id="ARBA00022796"/>
    </source>
</evidence>
<feature type="transmembrane region" description="Helical" evidence="16">
    <location>
        <begin position="834"/>
        <end position="853"/>
    </location>
</feature>
<evidence type="ECO:0000256" key="11">
    <source>
        <dbReference type="ARBA" id="ARBA00022989"/>
    </source>
</evidence>
<proteinExistence type="predicted"/>
<keyword evidence="11 16" id="KW-1133">Transmembrane helix</keyword>
<dbReference type="Pfam" id="PF00690">
    <property type="entry name" value="Cation_ATPase_N"/>
    <property type="match status" value="1"/>
</dbReference>
<dbReference type="InterPro" id="IPR044492">
    <property type="entry name" value="P_typ_ATPase_HD_dom"/>
</dbReference>
<dbReference type="SMART" id="SM00831">
    <property type="entry name" value="Cation_ATPase_N"/>
    <property type="match status" value="1"/>
</dbReference>
<dbReference type="PRINTS" id="PR00119">
    <property type="entry name" value="CATATPASE"/>
</dbReference>
<dbReference type="Pfam" id="PF00689">
    <property type="entry name" value="Cation_ATPase_C"/>
    <property type="match status" value="1"/>
</dbReference>
<dbReference type="PROSITE" id="PS00154">
    <property type="entry name" value="ATPASE_E1_E2"/>
    <property type="match status" value="1"/>
</dbReference>
<dbReference type="CDD" id="cd02080">
    <property type="entry name" value="P-type_ATPase_cation"/>
    <property type="match status" value="1"/>
</dbReference>
<dbReference type="GO" id="GO:0005886">
    <property type="term" value="C:plasma membrane"/>
    <property type="evidence" value="ECO:0007669"/>
    <property type="project" value="UniProtKB-SubCell"/>
</dbReference>
<keyword evidence="13" id="KW-0406">Ion transport</keyword>
<keyword evidence="6" id="KW-0479">Metal-binding</keyword>
<keyword evidence="4" id="KW-1003">Cell membrane</keyword>
<dbReference type="InterPro" id="IPR023299">
    <property type="entry name" value="ATPase_P-typ_cyto_dom_N"/>
</dbReference>
<evidence type="ECO:0000313" key="19">
    <source>
        <dbReference type="Proteomes" id="UP000254720"/>
    </source>
</evidence>
<feature type="transmembrane region" description="Helical" evidence="16">
    <location>
        <begin position="691"/>
        <end position="716"/>
    </location>
</feature>
<evidence type="ECO:0000256" key="7">
    <source>
        <dbReference type="ARBA" id="ARBA00022741"/>
    </source>
</evidence>
<dbReference type="SUPFAM" id="SSF56784">
    <property type="entry name" value="HAD-like"/>
    <property type="match status" value="1"/>
</dbReference>
<dbReference type="Gene3D" id="2.70.150.10">
    <property type="entry name" value="Calcium-transporting ATPase, cytoplasmic transduction domain A"/>
    <property type="match status" value="1"/>
</dbReference>
<keyword evidence="14 16" id="KW-0472">Membrane</keyword>
<feature type="transmembrane region" description="Helical" evidence="16">
    <location>
        <begin position="791"/>
        <end position="813"/>
    </location>
</feature>
<feature type="transmembrane region" description="Helical" evidence="16">
    <location>
        <begin position="865"/>
        <end position="882"/>
    </location>
</feature>
<evidence type="ECO:0000313" key="18">
    <source>
        <dbReference type="EMBL" id="RDI40171.1"/>
    </source>
</evidence>
<evidence type="ECO:0000259" key="17">
    <source>
        <dbReference type="SMART" id="SM00831"/>
    </source>
</evidence>
<dbReference type="SFLD" id="SFLDG00002">
    <property type="entry name" value="C1.7:_P-type_atpase_like"/>
    <property type="match status" value="1"/>
</dbReference>
<keyword evidence="8" id="KW-0187">Copper transport</keyword>
<protein>
    <recommendedName>
        <fullName evidence="2">P-type Cu(+) transporter</fullName>
        <ecNumber evidence="2">7.2.2.8</ecNumber>
    </recommendedName>
</protein>
<keyword evidence="7" id="KW-0547">Nucleotide-binding</keyword>
<dbReference type="GO" id="GO:0140581">
    <property type="term" value="F:P-type monovalent copper transporter activity"/>
    <property type="evidence" value="ECO:0007669"/>
    <property type="project" value="UniProtKB-EC"/>
</dbReference>
<dbReference type="NCBIfam" id="TIGR01494">
    <property type="entry name" value="ATPase_P-type"/>
    <property type="match status" value="2"/>
</dbReference>
<evidence type="ECO:0000256" key="16">
    <source>
        <dbReference type="SAM" id="Phobius"/>
    </source>
</evidence>
<dbReference type="AlphaFoldDB" id="A0A370G8S4"/>
<dbReference type="InterPro" id="IPR004014">
    <property type="entry name" value="ATPase_P-typ_cation-transptr_N"/>
</dbReference>
<dbReference type="EC" id="7.2.2.8" evidence="2"/>
<feature type="transmembrane region" description="Helical" evidence="16">
    <location>
        <begin position="247"/>
        <end position="269"/>
    </location>
</feature>
<keyword evidence="19" id="KW-1185">Reference proteome</keyword>
<evidence type="ECO:0000256" key="13">
    <source>
        <dbReference type="ARBA" id="ARBA00023065"/>
    </source>
</evidence>
<reference evidence="18 19" key="1">
    <citation type="submission" date="2018-07" db="EMBL/GenBank/DDBJ databases">
        <title>Genomic Encyclopedia of Type Strains, Phase IV (KMG-IV): sequencing the most valuable type-strain genomes for metagenomic binning, comparative biology and taxonomic classification.</title>
        <authorList>
            <person name="Goeker M."/>
        </authorList>
    </citation>
    <scope>NUCLEOTIDE SEQUENCE [LARGE SCALE GENOMIC DNA]</scope>
    <source>
        <strain evidence="18 19">DSM 16500</strain>
    </source>
</reference>
<dbReference type="GO" id="GO:0016887">
    <property type="term" value="F:ATP hydrolysis activity"/>
    <property type="evidence" value="ECO:0007669"/>
    <property type="project" value="InterPro"/>
</dbReference>
<dbReference type="InterPro" id="IPR023298">
    <property type="entry name" value="ATPase_P-typ_TM_dom_sf"/>
</dbReference>
<evidence type="ECO:0000256" key="3">
    <source>
        <dbReference type="ARBA" id="ARBA00022448"/>
    </source>
</evidence>
<dbReference type="InterPro" id="IPR023214">
    <property type="entry name" value="HAD_sf"/>
</dbReference>
<dbReference type="OrthoDB" id="9814270at2"/>
<dbReference type="Pfam" id="PF13246">
    <property type="entry name" value="Cation_ATPase"/>
    <property type="match status" value="1"/>
</dbReference>
<feature type="transmembrane region" description="Helical" evidence="16">
    <location>
        <begin position="764"/>
        <end position="785"/>
    </location>
</feature>
<dbReference type="PANTHER" id="PTHR42861">
    <property type="entry name" value="CALCIUM-TRANSPORTING ATPASE"/>
    <property type="match status" value="1"/>
</dbReference>
<keyword evidence="5 16" id="KW-0812">Transmembrane</keyword>
<dbReference type="InterPro" id="IPR006068">
    <property type="entry name" value="ATPase_P-typ_cation-transptr_C"/>
</dbReference>
<keyword evidence="12" id="KW-0186">Copper</keyword>
<feature type="domain" description="Cation-transporting P-type ATPase N-terminal" evidence="17">
    <location>
        <begin position="7"/>
        <end position="80"/>
    </location>
</feature>
<dbReference type="SFLD" id="SFLDS00003">
    <property type="entry name" value="Haloacid_Dehalogenase"/>
    <property type="match status" value="1"/>
</dbReference>
<evidence type="ECO:0000256" key="6">
    <source>
        <dbReference type="ARBA" id="ARBA00022723"/>
    </source>
</evidence>
<evidence type="ECO:0000256" key="4">
    <source>
        <dbReference type="ARBA" id="ARBA00022475"/>
    </source>
</evidence>
<dbReference type="Gene3D" id="1.20.1110.10">
    <property type="entry name" value="Calcium-transporting ATPase, transmembrane domain"/>
    <property type="match status" value="1"/>
</dbReference>
<dbReference type="Proteomes" id="UP000254720">
    <property type="component" value="Unassembled WGS sequence"/>
</dbReference>
<keyword evidence="10" id="KW-1278">Translocase</keyword>
<dbReference type="GO" id="GO:0005524">
    <property type="term" value="F:ATP binding"/>
    <property type="evidence" value="ECO:0007669"/>
    <property type="project" value="UniProtKB-KW"/>
</dbReference>
<evidence type="ECO:0000256" key="5">
    <source>
        <dbReference type="ARBA" id="ARBA00022692"/>
    </source>
</evidence>
<evidence type="ECO:0000256" key="14">
    <source>
        <dbReference type="ARBA" id="ARBA00023136"/>
    </source>
</evidence>
<dbReference type="InterPro" id="IPR001757">
    <property type="entry name" value="P_typ_ATPase"/>
</dbReference>
<dbReference type="SUPFAM" id="SSF81660">
    <property type="entry name" value="Metal cation-transporting ATPase, ATP-binding domain N"/>
    <property type="match status" value="1"/>
</dbReference>
<evidence type="ECO:0000256" key="10">
    <source>
        <dbReference type="ARBA" id="ARBA00022967"/>
    </source>
</evidence>
<comment type="subcellular location">
    <subcellularLocation>
        <location evidence="1">Cell membrane</location>
        <topology evidence="1">Multi-pass membrane protein</topology>
    </subcellularLocation>
</comment>
<dbReference type="InterPro" id="IPR008250">
    <property type="entry name" value="ATPase_P-typ_transduc_dom_A_sf"/>
</dbReference>
<dbReference type="PRINTS" id="PR00120">
    <property type="entry name" value="HATPASE"/>
</dbReference>
<keyword evidence="3" id="KW-0813">Transport</keyword>
<dbReference type="Gene3D" id="3.40.50.1000">
    <property type="entry name" value="HAD superfamily/HAD-like"/>
    <property type="match status" value="1"/>
</dbReference>
<name>A0A370G8S4_9COXI</name>
<dbReference type="InterPro" id="IPR059000">
    <property type="entry name" value="ATPase_P-type_domA"/>
</dbReference>
<dbReference type="GO" id="GO:0046872">
    <property type="term" value="F:metal ion binding"/>
    <property type="evidence" value="ECO:0007669"/>
    <property type="project" value="UniProtKB-KW"/>
</dbReference>
<dbReference type="SFLD" id="SFLDF00027">
    <property type="entry name" value="p-type_atpase"/>
    <property type="match status" value="1"/>
</dbReference>
<accession>A0A370G8S4</accession>
<feature type="transmembrane region" description="Helical" evidence="16">
    <location>
        <begin position="275"/>
        <end position="300"/>
    </location>
</feature>
<dbReference type="RefSeq" id="WP_114835076.1">
    <property type="nucleotide sequence ID" value="NZ_LR699114.1"/>
</dbReference>
<evidence type="ECO:0000256" key="1">
    <source>
        <dbReference type="ARBA" id="ARBA00004651"/>
    </source>
</evidence>
<sequence>MNFSKAKWHAESTDQVLKKLSTSLNGLTLDEAEKRLKIFGTNIISIEKKYTLWRRLINQFHNVLIYVLLIASIITASLQHWIDTGVILGAVFLNALIGFIQEGKAEKAIDALKQMLPPQAHVTRAGKNLRIHANKLVPGDVVLLHSGDKVPADLRLIKSKDLQIQEAILTGESLPVDKSSQAVPEDVALADRFSIAYSGTLVTYGTAIGVVIATGKETEIGRISLMLANVPKLTTPLIRQLAVFSRWLAVAILLFSFAIFLFGVFIRQYPVDEMFIAAVAIAVSAIPEGLPAVMTIILAIGVTRMAKHRAIVRRLPAVETLSSVTVICTDKTGTLTKNELTIQHIITGDHHYSVTGSGYNDNGRILLHHQEVNLDAHNDFLILVKAGILCNDASLYKENESWHLYGNPVDGALLSLGLKAGIDYKDEVNLCHKIDFIPFESTHKFMASLHHDHKGRAYIYVKGAPEIILEMCSHQLKNQQKVFIDRMFWHSQISELAQNGMRVLALAYRPTVAAHTNLLFKDVEKNLIFLGLIGIADPPREEAHHAVSQCQKAGICVKIITGDHKETAFAIGKQIGISSHHILTGENLDALDDVLLAKEVNDVDIYARTTPEHKLRLIKALRQHNHVIAMTGDGVNDAPALKSADIGIAMGLKGTDVAKEAAEIVLADDNFASITQAVKEGRTVYDNLKKLILFLLPNDAGEGLSIFIAILLGYTLPITPLQILWVNLVTAVTLGVALAFEPTEKNIMSRKPRDPHETLLSRFLLWRIIFVSFLFVLVMFGVFAYETKQGATIGLARTSVVNVLVLMEVFYLINCRKIYDSILNREGVLGSSPVLISIGLVIVFQIGFTYLPFMQMIFATKSISIGAWIALFSISFVVFLIIELEKWLMRIISNKK</sequence>
<dbReference type="SUPFAM" id="SSF81665">
    <property type="entry name" value="Calcium ATPase, transmembrane domain M"/>
    <property type="match status" value="1"/>
</dbReference>
<comment type="catalytic activity">
    <reaction evidence="15">
        <text>Cu(+)(in) + ATP + H2O = Cu(+)(out) + ADP + phosphate + H(+)</text>
        <dbReference type="Rhea" id="RHEA:25792"/>
        <dbReference type="ChEBI" id="CHEBI:15377"/>
        <dbReference type="ChEBI" id="CHEBI:15378"/>
        <dbReference type="ChEBI" id="CHEBI:30616"/>
        <dbReference type="ChEBI" id="CHEBI:43474"/>
        <dbReference type="ChEBI" id="CHEBI:49552"/>
        <dbReference type="ChEBI" id="CHEBI:456216"/>
        <dbReference type="EC" id="7.2.2.8"/>
    </reaction>
</comment>
<dbReference type="InterPro" id="IPR036412">
    <property type="entry name" value="HAD-like_sf"/>
</dbReference>
<organism evidence="18 19">
    <name type="scientific">Aquicella lusitana</name>
    <dbReference type="NCBI Taxonomy" id="254246"/>
    <lineage>
        <taxon>Bacteria</taxon>
        <taxon>Pseudomonadati</taxon>
        <taxon>Pseudomonadota</taxon>
        <taxon>Gammaproteobacteria</taxon>
        <taxon>Legionellales</taxon>
        <taxon>Coxiellaceae</taxon>
        <taxon>Aquicella</taxon>
    </lineage>
</organism>
<comment type="caution">
    <text evidence="18">The sequence shown here is derived from an EMBL/GenBank/DDBJ whole genome shotgun (WGS) entry which is preliminary data.</text>
</comment>
<evidence type="ECO:0000256" key="2">
    <source>
        <dbReference type="ARBA" id="ARBA00012517"/>
    </source>
</evidence>
<dbReference type="InterPro" id="IPR018303">
    <property type="entry name" value="ATPase_P-typ_P_site"/>
</dbReference>
<feature type="transmembrane region" description="Helical" evidence="16">
    <location>
        <begin position="56"/>
        <end position="75"/>
    </location>
</feature>
<dbReference type="Gene3D" id="3.40.1110.10">
    <property type="entry name" value="Calcium-transporting ATPase, cytoplasmic domain N"/>
    <property type="match status" value="1"/>
</dbReference>
<dbReference type="EMBL" id="QQAX01000023">
    <property type="protein sequence ID" value="RDI40171.1"/>
    <property type="molecule type" value="Genomic_DNA"/>
</dbReference>
<gene>
    <name evidence="18" type="ORF">C8D86_1235</name>
</gene>